<dbReference type="EC" id="2.8.1.1" evidence="3"/>
<dbReference type="SMART" id="SM00248">
    <property type="entry name" value="ANK"/>
    <property type="match status" value="3"/>
</dbReference>
<dbReference type="EMBL" id="CABR01000056">
    <property type="protein sequence ID" value="CBI09907.1"/>
    <property type="molecule type" value="Genomic_DNA"/>
</dbReference>
<organism evidence="3">
    <name type="scientific">mine drainage metagenome</name>
    <dbReference type="NCBI Taxonomy" id="410659"/>
    <lineage>
        <taxon>unclassified sequences</taxon>
        <taxon>metagenomes</taxon>
        <taxon>ecological metagenomes</taxon>
    </lineage>
</organism>
<keyword evidence="1" id="KW-0677">Repeat</keyword>
<name>E6QRN5_9ZZZZ</name>
<reference evidence="3" key="1">
    <citation type="submission" date="2009-10" db="EMBL/GenBank/DDBJ databases">
        <title>Diversity of trophic interactions inside an arsenic-rich microbial ecosystem.</title>
        <authorList>
            <person name="Bertin P.N."/>
            <person name="Heinrich-Salmeron A."/>
            <person name="Pelletier E."/>
            <person name="Goulhen-Chollet F."/>
            <person name="Arsene-Ploetze F."/>
            <person name="Gallien S."/>
            <person name="Calteau A."/>
            <person name="Vallenet D."/>
            <person name="Casiot C."/>
            <person name="Chane-Woon-Ming B."/>
            <person name="Giloteaux L."/>
            <person name="Barakat M."/>
            <person name="Bonnefoy V."/>
            <person name="Bruneel O."/>
            <person name="Chandler M."/>
            <person name="Cleiss J."/>
            <person name="Duran R."/>
            <person name="Elbaz-Poulichet F."/>
            <person name="Fonknechten N."/>
            <person name="Lauga B."/>
            <person name="Mornico D."/>
            <person name="Ortet P."/>
            <person name="Schaeffer C."/>
            <person name="Siguier P."/>
            <person name="Alexander Thil Smith A."/>
            <person name="Van Dorsselaer A."/>
            <person name="Weissenbach J."/>
            <person name="Medigue C."/>
            <person name="Le Paslier D."/>
        </authorList>
    </citation>
    <scope>NUCLEOTIDE SEQUENCE</scope>
</reference>
<keyword evidence="3" id="KW-0808">Transferase</keyword>
<dbReference type="GO" id="GO:0004842">
    <property type="term" value="F:ubiquitin-protein transferase activity"/>
    <property type="evidence" value="ECO:0007669"/>
    <property type="project" value="TreeGrafter"/>
</dbReference>
<protein>
    <submittedName>
        <fullName evidence="3">Putative thiosulfate sulfurtransferase</fullName>
        <ecNumber evidence="3">2.8.1.1</ecNumber>
    </submittedName>
</protein>
<dbReference type="GO" id="GO:0004792">
    <property type="term" value="F:thiosulfate-cyanide sulfurtransferase activity"/>
    <property type="evidence" value="ECO:0007669"/>
    <property type="project" value="UniProtKB-EC"/>
</dbReference>
<dbReference type="AlphaFoldDB" id="E6QRN5"/>
<evidence type="ECO:0000256" key="2">
    <source>
        <dbReference type="ARBA" id="ARBA00023043"/>
    </source>
</evidence>
<gene>
    <name evidence="3" type="ORF">CARN7_0656</name>
</gene>
<comment type="caution">
    <text evidence="3">The sequence shown here is derived from an EMBL/GenBank/DDBJ whole genome shotgun (WGS) entry which is preliminary data.</text>
</comment>
<dbReference type="GO" id="GO:0070531">
    <property type="term" value="C:BRCA1-A complex"/>
    <property type="evidence" value="ECO:0007669"/>
    <property type="project" value="TreeGrafter"/>
</dbReference>
<dbReference type="PROSITE" id="PS50297">
    <property type="entry name" value="ANK_REP_REGION"/>
    <property type="match status" value="3"/>
</dbReference>
<dbReference type="PANTHER" id="PTHR24171:SF8">
    <property type="entry name" value="BRCA1-ASSOCIATED RING DOMAIN PROTEIN 1"/>
    <property type="match status" value="1"/>
</dbReference>
<dbReference type="PROSITE" id="PS50088">
    <property type="entry name" value="ANK_REPEAT"/>
    <property type="match status" value="3"/>
</dbReference>
<dbReference type="GO" id="GO:0031436">
    <property type="term" value="C:BRCA1-BARD1 complex"/>
    <property type="evidence" value="ECO:0007669"/>
    <property type="project" value="TreeGrafter"/>
</dbReference>
<dbReference type="Pfam" id="PF00023">
    <property type="entry name" value="Ank"/>
    <property type="match status" value="1"/>
</dbReference>
<evidence type="ECO:0000256" key="1">
    <source>
        <dbReference type="ARBA" id="ARBA00022737"/>
    </source>
</evidence>
<dbReference type="InterPro" id="IPR002110">
    <property type="entry name" value="Ankyrin_rpt"/>
</dbReference>
<accession>E6QRN5</accession>
<keyword evidence="2" id="KW-0040">ANK repeat</keyword>
<dbReference type="SUPFAM" id="SSF48403">
    <property type="entry name" value="Ankyrin repeat"/>
    <property type="match status" value="1"/>
</dbReference>
<sequence>MTLSPTLAHWLNHQGFPADQLDATIHNRTTPLMQAARMGELSIATELVKLGADLNATNNDGNNALWLACFNGSEPLISLLIQNGSSLNNQNDNGATCLMYASSAGKTSVVAQLLQAGADPRLKSLDDFTALDVAGNLACLNLLRHT</sequence>
<dbReference type="Pfam" id="PF12796">
    <property type="entry name" value="Ank_2"/>
    <property type="match status" value="1"/>
</dbReference>
<dbReference type="PANTHER" id="PTHR24171">
    <property type="entry name" value="ANKYRIN REPEAT DOMAIN-CONTAINING PROTEIN 39-RELATED"/>
    <property type="match status" value="1"/>
</dbReference>
<dbReference type="Gene3D" id="1.25.40.20">
    <property type="entry name" value="Ankyrin repeat-containing domain"/>
    <property type="match status" value="2"/>
</dbReference>
<dbReference type="InterPro" id="IPR036770">
    <property type="entry name" value="Ankyrin_rpt-contain_sf"/>
</dbReference>
<evidence type="ECO:0000313" key="3">
    <source>
        <dbReference type="EMBL" id="CBI09907.1"/>
    </source>
</evidence>
<proteinExistence type="predicted"/>
<dbReference type="GO" id="GO:0085020">
    <property type="term" value="P:protein K6-linked ubiquitination"/>
    <property type="evidence" value="ECO:0007669"/>
    <property type="project" value="TreeGrafter"/>
</dbReference>